<keyword evidence="2" id="KW-0812">Transmembrane</keyword>
<proteinExistence type="predicted"/>
<evidence type="ECO:0008006" key="5">
    <source>
        <dbReference type="Google" id="ProtNLM"/>
    </source>
</evidence>
<comment type="caution">
    <text evidence="3">The sequence shown here is derived from an EMBL/GenBank/DDBJ whole genome shotgun (WGS) entry which is preliminary data.</text>
</comment>
<feature type="compositionally biased region" description="Basic and acidic residues" evidence="1">
    <location>
        <begin position="1"/>
        <end position="24"/>
    </location>
</feature>
<reference evidence="3 4" key="1">
    <citation type="submission" date="2023-07" db="EMBL/GenBank/DDBJ databases">
        <title>Genomic Encyclopedia of Type Strains, Phase IV (KMG-IV): sequencing the most valuable type-strain genomes for metagenomic binning, comparative biology and taxonomic classification.</title>
        <authorList>
            <person name="Goeker M."/>
        </authorList>
    </citation>
    <scope>NUCLEOTIDE SEQUENCE [LARGE SCALE GENOMIC DNA]</scope>
    <source>
        <strain evidence="3 4">DSM 16460</strain>
    </source>
</reference>
<feature type="transmembrane region" description="Helical" evidence="2">
    <location>
        <begin position="48"/>
        <end position="69"/>
    </location>
</feature>
<protein>
    <recommendedName>
        <fullName evidence="5">DUF4179 domain-containing protein</fullName>
    </recommendedName>
</protein>
<keyword evidence="2" id="KW-0472">Membrane</keyword>
<evidence type="ECO:0000313" key="3">
    <source>
        <dbReference type="EMBL" id="MDQ0159278.1"/>
    </source>
</evidence>
<feature type="region of interest" description="Disordered" evidence="1">
    <location>
        <begin position="1"/>
        <end position="30"/>
    </location>
</feature>
<gene>
    <name evidence="3" type="ORF">J2S77_001242</name>
</gene>
<dbReference type="EMBL" id="JAUSTQ010000004">
    <property type="protein sequence ID" value="MDQ0159278.1"/>
    <property type="molecule type" value="Genomic_DNA"/>
</dbReference>
<sequence length="343" mass="38185">MSQNHDELDVLKEESREWKMDQQKKQQMRQTIQQYAQKKQKRQKRQRWMVAGTSVAAVALFAFVTLGIMNDGDDGQQNMAPDHSAEEAETKILPEEIAEAAEIEGESGNYTITGPVGEGYEAISHSIDIEGSTPPDFSEVTMDDSFIINVSIPESDLPTTGEVYWHVSNGTDSVTKVIDQLEAPPSTKETLSLEEVSVGEGTIVVEGTEEQTEITTFALDPYGITYQMDEWLAPYNIEDGVVTHHNNAESVDVAINLQVFTDMTVNEAVNQLSVDEGEFEGEENLANYDTSIEGKRYYRSGEGYVAGELGENVVVIDYHYPMAAGDGFWPRFELLLETIENES</sequence>
<organism evidence="3 4">
    <name type="scientific">Alkalibacillus salilacus</name>
    <dbReference type="NCBI Taxonomy" id="284582"/>
    <lineage>
        <taxon>Bacteria</taxon>
        <taxon>Bacillati</taxon>
        <taxon>Bacillota</taxon>
        <taxon>Bacilli</taxon>
        <taxon>Bacillales</taxon>
        <taxon>Bacillaceae</taxon>
        <taxon>Alkalibacillus</taxon>
    </lineage>
</organism>
<evidence type="ECO:0000313" key="4">
    <source>
        <dbReference type="Proteomes" id="UP001224359"/>
    </source>
</evidence>
<evidence type="ECO:0000256" key="1">
    <source>
        <dbReference type="SAM" id="MobiDB-lite"/>
    </source>
</evidence>
<dbReference type="RefSeq" id="WP_306975630.1">
    <property type="nucleotide sequence ID" value="NZ_JAUSTQ010000004.1"/>
</dbReference>
<evidence type="ECO:0000256" key="2">
    <source>
        <dbReference type="SAM" id="Phobius"/>
    </source>
</evidence>
<accession>A0ABT9VE99</accession>
<keyword evidence="2" id="KW-1133">Transmembrane helix</keyword>
<name>A0ABT9VE99_9BACI</name>
<keyword evidence="4" id="KW-1185">Reference proteome</keyword>
<dbReference type="Proteomes" id="UP001224359">
    <property type="component" value="Unassembled WGS sequence"/>
</dbReference>